<dbReference type="Pfam" id="PF01266">
    <property type="entry name" value="DAO"/>
    <property type="match status" value="1"/>
</dbReference>
<dbReference type="GO" id="GO:0005737">
    <property type="term" value="C:cytoplasm"/>
    <property type="evidence" value="ECO:0007669"/>
    <property type="project" value="TreeGrafter"/>
</dbReference>
<reference evidence="3" key="1">
    <citation type="submission" date="2016-01" db="EMBL/GenBank/DDBJ databases">
        <authorList>
            <person name="Peeters C."/>
        </authorList>
    </citation>
    <scope>NUCLEOTIDE SEQUENCE</scope>
    <source>
        <strain evidence="3">LMG 29322</strain>
    </source>
</reference>
<dbReference type="SUPFAM" id="SSF51905">
    <property type="entry name" value="FAD/NAD(P)-binding domain"/>
    <property type="match status" value="1"/>
</dbReference>
<keyword evidence="1" id="KW-0560">Oxidoreductase</keyword>
<organism evidence="3 4">
    <name type="scientific">Caballeronia hypogeia</name>
    <dbReference type="NCBI Taxonomy" id="1777140"/>
    <lineage>
        <taxon>Bacteria</taxon>
        <taxon>Pseudomonadati</taxon>
        <taxon>Pseudomonadota</taxon>
        <taxon>Betaproteobacteria</taxon>
        <taxon>Burkholderiales</taxon>
        <taxon>Burkholderiaceae</taxon>
        <taxon>Caballeronia</taxon>
    </lineage>
</organism>
<dbReference type="GO" id="GO:0016491">
    <property type="term" value="F:oxidoreductase activity"/>
    <property type="evidence" value="ECO:0007669"/>
    <property type="project" value="UniProtKB-KW"/>
</dbReference>
<keyword evidence="4" id="KW-1185">Reference proteome</keyword>
<evidence type="ECO:0000313" key="3">
    <source>
        <dbReference type="EMBL" id="SAK91145.1"/>
    </source>
</evidence>
<dbReference type="Gene3D" id="3.30.9.10">
    <property type="entry name" value="D-Amino Acid Oxidase, subunit A, domain 2"/>
    <property type="match status" value="1"/>
</dbReference>
<dbReference type="OrthoDB" id="9342835at2"/>
<dbReference type="RefSeq" id="WP_061171684.1">
    <property type="nucleotide sequence ID" value="NZ_FCOA02000037.1"/>
</dbReference>
<evidence type="ECO:0000256" key="1">
    <source>
        <dbReference type="ARBA" id="ARBA00023002"/>
    </source>
</evidence>
<dbReference type="InterPro" id="IPR036188">
    <property type="entry name" value="FAD/NAD-bd_sf"/>
</dbReference>
<feature type="domain" description="FAD dependent oxidoreductase" evidence="2">
    <location>
        <begin position="38"/>
        <end position="391"/>
    </location>
</feature>
<gene>
    <name evidence="3" type="ORF">AWB79_06674</name>
</gene>
<comment type="caution">
    <text evidence="3">The sequence shown here is derived from an EMBL/GenBank/DDBJ whole genome shotgun (WGS) entry which is preliminary data.</text>
</comment>
<dbReference type="PANTHER" id="PTHR13847:SF281">
    <property type="entry name" value="FAD DEPENDENT OXIDOREDUCTASE DOMAIN-CONTAINING PROTEIN"/>
    <property type="match status" value="1"/>
</dbReference>
<accession>A0A158D920</accession>
<dbReference type="AlphaFoldDB" id="A0A158D920"/>
<protein>
    <submittedName>
        <fullName evidence="3">FAD dependent oxidoreductase</fullName>
    </submittedName>
</protein>
<evidence type="ECO:0000259" key="2">
    <source>
        <dbReference type="Pfam" id="PF01266"/>
    </source>
</evidence>
<proteinExistence type="predicted"/>
<dbReference type="EMBL" id="FCOA02000037">
    <property type="protein sequence ID" value="SAK91145.1"/>
    <property type="molecule type" value="Genomic_DNA"/>
</dbReference>
<sequence>MHKIEKFPQIDGELGWLETAPDSDVQLGRRVKGAQTFDFAVIGAGFTGLSTATRLAELHPSARIAVVDALRVGQGSSGRNAGFLIDLPHNVDYNETGVEYARSQYRLNTFAIDRLRAFKDRYRIPFWIDAGKYMAGHESENLKNLENFAAMLEQAGFEHEVVSGKDLARRLGTDYYQSAVYTPGNVLVNPAALVRGLVRALPSNVSLFENSPVQAVEYGPPHQLRFLGGTITARTLIQATNSFSEQFGKLSNRIAPIFTYASLTHPLSEDQMRHFKDVKSWGLTSAHPAGSTVRFTYDRRIFMRNTYDFLGDLRATRDELDSAWRQHRRSFEARFPFLKDMTFEYTWGGVFGVTLNHESAFTKAGDGVFVMGGCNGVGVVKGTYLGYYMADYVSGVKSDNLDFVLQNSKPSWIPPDPFRGIGAKMRLNREVSSAKGEV</sequence>
<dbReference type="PANTHER" id="PTHR13847">
    <property type="entry name" value="SARCOSINE DEHYDROGENASE-RELATED"/>
    <property type="match status" value="1"/>
</dbReference>
<dbReference type="Proteomes" id="UP000054851">
    <property type="component" value="Unassembled WGS sequence"/>
</dbReference>
<evidence type="ECO:0000313" key="4">
    <source>
        <dbReference type="Proteomes" id="UP000054851"/>
    </source>
</evidence>
<dbReference type="STRING" id="1777140.AWB79_06674"/>
<name>A0A158D920_9BURK</name>
<dbReference type="InterPro" id="IPR006076">
    <property type="entry name" value="FAD-dep_OxRdtase"/>
</dbReference>
<dbReference type="Gene3D" id="3.50.50.60">
    <property type="entry name" value="FAD/NAD(P)-binding domain"/>
    <property type="match status" value="1"/>
</dbReference>